<dbReference type="InterPro" id="IPR000223">
    <property type="entry name" value="Pept_S26A_signal_pept_1"/>
</dbReference>
<dbReference type="EMBL" id="MHKQ01000011">
    <property type="protein sequence ID" value="OGY94214.1"/>
    <property type="molecule type" value="Genomic_DNA"/>
</dbReference>
<keyword evidence="6" id="KW-0645">Protease</keyword>
<accession>A0A1G2BYK4</accession>
<evidence type="ECO:0000256" key="4">
    <source>
        <dbReference type="ARBA" id="ARBA00022801"/>
    </source>
</evidence>
<feature type="active site" evidence="5">
    <location>
        <position position="57"/>
    </location>
</feature>
<protein>
    <recommendedName>
        <fullName evidence="3 6">Signal peptidase I</fullName>
        <ecNumber evidence="3 6">3.4.21.89</ecNumber>
    </recommendedName>
</protein>
<evidence type="ECO:0000259" key="7">
    <source>
        <dbReference type="Pfam" id="PF10502"/>
    </source>
</evidence>
<comment type="catalytic activity">
    <reaction evidence="1 6">
        <text>Cleavage of hydrophobic, N-terminal signal or leader sequences from secreted and periplasmic proteins.</text>
        <dbReference type="EC" id="3.4.21.89"/>
    </reaction>
</comment>
<dbReference type="EC" id="3.4.21.89" evidence="3 6"/>
<dbReference type="SUPFAM" id="SSF51306">
    <property type="entry name" value="LexA/Signal peptidase"/>
    <property type="match status" value="1"/>
</dbReference>
<dbReference type="PANTHER" id="PTHR43390:SF1">
    <property type="entry name" value="CHLOROPLAST PROCESSING PEPTIDASE"/>
    <property type="match status" value="1"/>
</dbReference>
<comment type="subcellular location">
    <subcellularLocation>
        <location evidence="6">Membrane</location>
        <topology evidence="6">Single-pass type II membrane protein</topology>
    </subcellularLocation>
</comment>
<dbReference type="InterPro" id="IPR019758">
    <property type="entry name" value="Pept_S26A_signal_pept_1_CS"/>
</dbReference>
<dbReference type="GO" id="GO:0004252">
    <property type="term" value="F:serine-type endopeptidase activity"/>
    <property type="evidence" value="ECO:0007669"/>
    <property type="project" value="InterPro"/>
</dbReference>
<dbReference type="InterPro" id="IPR019757">
    <property type="entry name" value="Pept_S26A_signal_pept_1_Lys-AS"/>
</dbReference>
<dbReference type="PROSITE" id="PS00760">
    <property type="entry name" value="SPASE_I_2"/>
    <property type="match status" value="1"/>
</dbReference>
<dbReference type="PRINTS" id="PR00727">
    <property type="entry name" value="LEADERPTASE"/>
</dbReference>
<evidence type="ECO:0000256" key="1">
    <source>
        <dbReference type="ARBA" id="ARBA00000677"/>
    </source>
</evidence>
<evidence type="ECO:0000313" key="8">
    <source>
        <dbReference type="EMBL" id="OGY94214.1"/>
    </source>
</evidence>
<dbReference type="PROSITE" id="PS00761">
    <property type="entry name" value="SPASE_I_3"/>
    <property type="match status" value="1"/>
</dbReference>
<keyword evidence="6" id="KW-1133">Transmembrane helix</keyword>
<organism evidence="8 9">
    <name type="scientific">Candidatus Komeilibacteria bacterium RIFOXYC1_FULL_37_11</name>
    <dbReference type="NCBI Taxonomy" id="1798555"/>
    <lineage>
        <taxon>Bacteria</taxon>
        <taxon>Candidatus Komeiliibacteriota</taxon>
    </lineage>
</organism>
<feature type="transmembrane region" description="Helical" evidence="6">
    <location>
        <begin position="22"/>
        <end position="47"/>
    </location>
</feature>
<comment type="caution">
    <text evidence="8">The sequence shown here is derived from an EMBL/GenBank/DDBJ whole genome shotgun (WGS) entry which is preliminary data.</text>
</comment>
<evidence type="ECO:0000313" key="9">
    <source>
        <dbReference type="Proteomes" id="UP000177626"/>
    </source>
</evidence>
<gene>
    <name evidence="8" type="ORF">A2406_01520</name>
</gene>
<comment type="similarity">
    <text evidence="2 6">Belongs to the peptidase S26 family.</text>
</comment>
<dbReference type="NCBIfam" id="TIGR02227">
    <property type="entry name" value="sigpep_I_bact"/>
    <property type="match status" value="1"/>
</dbReference>
<dbReference type="InterPro" id="IPR019533">
    <property type="entry name" value="Peptidase_S26"/>
</dbReference>
<name>A0A1G2BYK4_9BACT</name>
<keyword evidence="4 6" id="KW-0378">Hydrolase</keyword>
<keyword evidence="6" id="KW-0812">Transmembrane</keyword>
<dbReference type="CDD" id="cd06530">
    <property type="entry name" value="S26_SPase_I"/>
    <property type="match status" value="1"/>
</dbReference>
<keyword evidence="6" id="KW-0472">Membrane</keyword>
<feature type="domain" description="Peptidase S26" evidence="7">
    <location>
        <begin position="28"/>
        <end position="180"/>
    </location>
</feature>
<dbReference type="Pfam" id="PF10502">
    <property type="entry name" value="Peptidase_S26"/>
    <property type="match status" value="1"/>
</dbReference>
<evidence type="ECO:0000256" key="3">
    <source>
        <dbReference type="ARBA" id="ARBA00013208"/>
    </source>
</evidence>
<dbReference type="InterPro" id="IPR036286">
    <property type="entry name" value="LexA/Signal_pep-like_sf"/>
</dbReference>
<dbReference type="GO" id="GO:0006465">
    <property type="term" value="P:signal peptide processing"/>
    <property type="evidence" value="ECO:0007669"/>
    <property type="project" value="InterPro"/>
</dbReference>
<reference evidence="8 9" key="1">
    <citation type="journal article" date="2016" name="Nat. Commun.">
        <title>Thousands of microbial genomes shed light on interconnected biogeochemical processes in an aquifer system.</title>
        <authorList>
            <person name="Anantharaman K."/>
            <person name="Brown C.T."/>
            <person name="Hug L.A."/>
            <person name="Sharon I."/>
            <person name="Castelle C.J."/>
            <person name="Probst A.J."/>
            <person name="Thomas B.C."/>
            <person name="Singh A."/>
            <person name="Wilkins M.J."/>
            <person name="Karaoz U."/>
            <person name="Brodie E.L."/>
            <person name="Williams K.H."/>
            <person name="Hubbard S.S."/>
            <person name="Banfield J.F."/>
        </authorList>
    </citation>
    <scope>NUCLEOTIDE SEQUENCE [LARGE SCALE GENOMIC DNA]</scope>
</reference>
<dbReference type="GO" id="GO:0016020">
    <property type="term" value="C:membrane"/>
    <property type="evidence" value="ECO:0007669"/>
    <property type="project" value="UniProtKB-SubCell"/>
</dbReference>
<evidence type="ECO:0000256" key="2">
    <source>
        <dbReference type="ARBA" id="ARBA00009370"/>
    </source>
</evidence>
<proteinExistence type="inferred from homology"/>
<dbReference type="PANTHER" id="PTHR43390">
    <property type="entry name" value="SIGNAL PEPTIDASE I"/>
    <property type="match status" value="1"/>
</dbReference>
<dbReference type="GO" id="GO:0009003">
    <property type="term" value="F:signal peptidase activity"/>
    <property type="evidence" value="ECO:0007669"/>
    <property type="project" value="UniProtKB-EC"/>
</dbReference>
<sequence length="199" mass="23005">MDMSNFSEDDEDGLVFSWFKKLAILFFEIVKVVVISLAIILPIRLFLVQPFYVEGASMEPNFYQNEYLIIDEISYRFNEKQRGEVIIFKNPQNTKAYFIKRIIGLPGETVSVENGKVFINGEVLDEPYISHLSSDNHASVILADEEYFVMGDNRTNSLDSRQLGPINKSYIIGRVWFRGWPVNRINTFNLPSYENIGNK</sequence>
<evidence type="ECO:0000256" key="6">
    <source>
        <dbReference type="RuleBase" id="RU362042"/>
    </source>
</evidence>
<dbReference type="Proteomes" id="UP000177626">
    <property type="component" value="Unassembled WGS sequence"/>
</dbReference>
<dbReference type="AlphaFoldDB" id="A0A1G2BYK4"/>
<evidence type="ECO:0000256" key="5">
    <source>
        <dbReference type="PIRSR" id="PIRSR600223-1"/>
    </source>
</evidence>
<feature type="active site" evidence="5">
    <location>
        <position position="100"/>
    </location>
</feature>
<dbReference type="Gene3D" id="2.10.109.10">
    <property type="entry name" value="Umud Fragment, subunit A"/>
    <property type="match status" value="1"/>
</dbReference>